<dbReference type="InterPro" id="IPR043130">
    <property type="entry name" value="CDP-OH_PTrfase_TM_dom"/>
</dbReference>
<dbReference type="PANTHER" id="PTHR10414:SF71">
    <property type="entry name" value="FI05338P"/>
    <property type="match status" value="1"/>
</dbReference>
<dbReference type="InterPro" id="IPR048254">
    <property type="entry name" value="CDP_ALCOHOL_P_TRANSF_CS"/>
</dbReference>
<protein>
    <submittedName>
        <fullName evidence="7">Phosphotransferase</fullName>
        <ecNumber evidence="7">2.7.8.1</ecNumber>
    </submittedName>
</protein>
<organism evidence="7 8">
    <name type="scientific">Desmophyllum pertusum</name>
    <dbReference type="NCBI Taxonomy" id="174260"/>
    <lineage>
        <taxon>Eukaryota</taxon>
        <taxon>Metazoa</taxon>
        <taxon>Cnidaria</taxon>
        <taxon>Anthozoa</taxon>
        <taxon>Hexacorallia</taxon>
        <taxon>Scleractinia</taxon>
        <taxon>Caryophylliina</taxon>
        <taxon>Caryophylliidae</taxon>
        <taxon>Desmophyllum</taxon>
    </lineage>
</organism>
<name>A0A9X0CTQ2_9CNID</name>
<comment type="subcellular location">
    <subcellularLocation>
        <location evidence="1">Membrane</location>
    </subcellularLocation>
</comment>
<dbReference type="FunFam" id="1.20.120.1760:FF:000016">
    <property type="entry name" value="ethanolaminephosphotransferase 1"/>
    <property type="match status" value="1"/>
</dbReference>
<dbReference type="OrthoDB" id="196717at2759"/>
<feature type="transmembrane region" description="Helical" evidence="6">
    <location>
        <begin position="76"/>
        <end position="96"/>
    </location>
</feature>
<dbReference type="GO" id="GO:0006646">
    <property type="term" value="P:phosphatidylethanolamine biosynthetic process"/>
    <property type="evidence" value="ECO:0007669"/>
    <property type="project" value="TreeGrafter"/>
</dbReference>
<evidence type="ECO:0000256" key="6">
    <source>
        <dbReference type="SAM" id="Phobius"/>
    </source>
</evidence>
<reference evidence="7" key="1">
    <citation type="submission" date="2023-01" db="EMBL/GenBank/DDBJ databases">
        <title>Genome assembly of the deep-sea coral Lophelia pertusa.</title>
        <authorList>
            <person name="Herrera S."/>
            <person name="Cordes E."/>
        </authorList>
    </citation>
    <scope>NUCLEOTIDE SEQUENCE</scope>
    <source>
        <strain evidence="7">USNM1676648</strain>
        <tissue evidence="7">Polyp</tissue>
    </source>
</reference>
<dbReference type="InterPro" id="IPR000462">
    <property type="entry name" value="CDP-OH_P_trans"/>
</dbReference>
<feature type="transmembrane region" description="Helical" evidence="6">
    <location>
        <begin position="376"/>
        <end position="398"/>
    </location>
</feature>
<dbReference type="AlphaFoldDB" id="A0A9X0CTQ2"/>
<accession>A0A9X0CTQ2</accession>
<evidence type="ECO:0000256" key="5">
    <source>
        <dbReference type="RuleBase" id="RU003750"/>
    </source>
</evidence>
<evidence type="ECO:0000256" key="4">
    <source>
        <dbReference type="ARBA" id="ARBA00023136"/>
    </source>
</evidence>
<keyword evidence="6" id="KW-0812">Transmembrane</keyword>
<comment type="similarity">
    <text evidence="2 5">Belongs to the CDP-alcohol phosphatidyltransferase class-I family.</text>
</comment>
<dbReference type="GO" id="GO:0005794">
    <property type="term" value="C:Golgi apparatus"/>
    <property type="evidence" value="ECO:0007669"/>
    <property type="project" value="TreeGrafter"/>
</dbReference>
<feature type="transmembrane region" description="Helical" evidence="6">
    <location>
        <begin position="353"/>
        <end position="370"/>
    </location>
</feature>
<feature type="transmembrane region" description="Helical" evidence="6">
    <location>
        <begin position="116"/>
        <end position="134"/>
    </location>
</feature>
<keyword evidence="8" id="KW-1185">Reference proteome</keyword>
<dbReference type="Gene3D" id="1.20.120.1760">
    <property type="match status" value="1"/>
</dbReference>
<proteinExistence type="inferred from homology"/>
<dbReference type="EMBL" id="MU826829">
    <property type="protein sequence ID" value="KAJ7373843.1"/>
    <property type="molecule type" value="Genomic_DNA"/>
</dbReference>
<dbReference type="EC" id="2.7.8.1" evidence="7"/>
<evidence type="ECO:0000256" key="1">
    <source>
        <dbReference type="ARBA" id="ARBA00004370"/>
    </source>
</evidence>
<dbReference type="GO" id="GO:0005789">
    <property type="term" value="C:endoplasmic reticulum membrane"/>
    <property type="evidence" value="ECO:0007669"/>
    <property type="project" value="TreeGrafter"/>
</dbReference>
<dbReference type="GO" id="GO:0004307">
    <property type="term" value="F:ethanolaminephosphotransferase activity"/>
    <property type="evidence" value="ECO:0007669"/>
    <property type="project" value="UniProtKB-EC"/>
</dbReference>
<feature type="transmembrane region" description="Helical" evidence="6">
    <location>
        <begin position="323"/>
        <end position="341"/>
    </location>
</feature>
<feature type="transmembrane region" description="Helical" evidence="6">
    <location>
        <begin position="154"/>
        <end position="175"/>
    </location>
</feature>
<dbReference type="PANTHER" id="PTHR10414">
    <property type="entry name" value="ETHANOLAMINEPHOSPHOTRANSFERASE"/>
    <property type="match status" value="1"/>
</dbReference>
<evidence type="ECO:0000256" key="2">
    <source>
        <dbReference type="ARBA" id="ARBA00010441"/>
    </source>
</evidence>
<evidence type="ECO:0000313" key="8">
    <source>
        <dbReference type="Proteomes" id="UP001163046"/>
    </source>
</evidence>
<keyword evidence="4 6" id="KW-0472">Membrane</keyword>
<feature type="transmembrane region" description="Helical" evidence="6">
    <location>
        <begin position="249"/>
        <end position="272"/>
    </location>
</feature>
<evidence type="ECO:0000313" key="7">
    <source>
        <dbReference type="EMBL" id="KAJ7373843.1"/>
    </source>
</evidence>
<dbReference type="Pfam" id="PF01066">
    <property type="entry name" value="CDP-OH_P_transf"/>
    <property type="match status" value="1"/>
</dbReference>
<feature type="transmembrane region" description="Helical" evidence="6">
    <location>
        <begin position="292"/>
        <end position="311"/>
    </location>
</feature>
<keyword evidence="6" id="KW-1133">Transmembrane helix</keyword>
<dbReference type="PIRSF" id="PIRSF015665">
    <property type="entry name" value="CHOPT"/>
    <property type="match status" value="1"/>
</dbReference>
<dbReference type="PROSITE" id="PS00379">
    <property type="entry name" value="CDP_ALCOHOL_P_TRANSF"/>
    <property type="match status" value="1"/>
</dbReference>
<dbReference type="InterPro" id="IPR014472">
    <property type="entry name" value="CHOPT"/>
</dbReference>
<comment type="caution">
    <text evidence="7">The sequence shown here is derived from an EMBL/GenBank/DDBJ whole genome shotgun (WGS) entry which is preliminary data.</text>
</comment>
<gene>
    <name evidence="7" type="primary">EPT1</name>
    <name evidence="7" type="ORF">OS493_009165</name>
</gene>
<dbReference type="Proteomes" id="UP001163046">
    <property type="component" value="Unassembled WGS sequence"/>
</dbReference>
<evidence type="ECO:0000256" key="3">
    <source>
        <dbReference type="ARBA" id="ARBA00022679"/>
    </source>
</evidence>
<feature type="transmembrane region" description="Helical" evidence="6">
    <location>
        <begin position="215"/>
        <end position="237"/>
    </location>
</feature>
<sequence length="415" mass="47577">MNMPPDSKNLSSLRDKSPSFHRLHATDLDRMRGMYLTAEELRGFDKYKYKSEDTSPLSNFLTHPFWNFVVELFPRWLAPNVLTFSGWFLLFMIYAVTCYYDPHFTAAGDRDESKRLPSLWWLIFAVAHFAAHTFDGCDGKQARRTNSSSPLGELFDHGLDSSAAFLIPISLFSIFGHGPHCVSLWELYRVMLACLAGFYCAHWEKYNTGTLFLPWTYDASQIAIAFVYLITFCYGVDVWKFELKEGIPFALYFGGQFMVRCSLILTVAMTLYNMYQARVSKTDRGLPFLEGLRPLFSFFVIVFLFCTWAIISPSNILEIQPRLFFTATGIVFSNVTCRLIVSTMSNQPCQSMNVMFYPLFACVLIAPFVRSTELEVGILVCYTAAVAVFHVHYGIFLVRELCDHLRISCFSIKKL</sequence>
<keyword evidence="3 5" id="KW-0808">Transferase</keyword>